<evidence type="ECO:0000313" key="2">
    <source>
        <dbReference type="EMBL" id="EAT58449.1"/>
    </source>
</evidence>
<dbReference type="PROSITE" id="PS50005">
    <property type="entry name" value="TPR"/>
    <property type="match status" value="1"/>
</dbReference>
<feature type="repeat" description="TPR" evidence="1">
    <location>
        <begin position="38"/>
        <end position="71"/>
    </location>
</feature>
<accession>Q0YQA5</accession>
<keyword evidence="1" id="KW-0802">TPR repeat</keyword>
<keyword evidence="3" id="KW-1185">Reference proteome</keyword>
<sequence>MTSEMNNFSMGSESGSNDIIKGGVIGLRRALAVDTTSANVFIGSAIIKIDSGDCEGAISDLTRAIKLNPESVVAYSGRATARFAEEDLKGALADLVMAEKLKLTESLGLRVL</sequence>
<dbReference type="Proteomes" id="UP000004162">
    <property type="component" value="Unassembled WGS sequence"/>
</dbReference>
<evidence type="ECO:0000313" key="3">
    <source>
        <dbReference type="Proteomes" id="UP000004162"/>
    </source>
</evidence>
<dbReference type="InterPro" id="IPR011990">
    <property type="entry name" value="TPR-like_helical_dom_sf"/>
</dbReference>
<name>Q0YQA5_9CHLB</name>
<dbReference type="Gene3D" id="1.25.40.10">
    <property type="entry name" value="Tetratricopeptide repeat domain"/>
    <property type="match status" value="1"/>
</dbReference>
<proteinExistence type="predicted"/>
<reference evidence="2 3" key="1">
    <citation type="submission" date="2006-07" db="EMBL/GenBank/DDBJ databases">
        <title>Annotation of the draft genome assembly of Chlorobium ferroxidans DSM 13031.</title>
        <authorList>
            <consortium name="US DOE Joint Genome Institute (JGI-ORNL)"/>
            <person name="Larimer F."/>
            <person name="Land M."/>
            <person name="Hauser L."/>
        </authorList>
    </citation>
    <scope>NUCLEOTIDE SEQUENCE [LARGE SCALE GENOMIC DNA]</scope>
    <source>
        <strain evidence="2 3">DSM 13031</strain>
    </source>
</reference>
<reference evidence="2 3" key="2">
    <citation type="submission" date="2006-07" db="EMBL/GenBank/DDBJ databases">
        <title>Sequencing of the draft genome and assembly of Chlorobium ferroxidans DSM 13031.</title>
        <authorList>
            <consortium name="US DOE Joint Genome Institute (JGI-PGF)"/>
            <person name="Copeland A."/>
            <person name="Lucas S."/>
            <person name="Lapidus A."/>
            <person name="Barry K."/>
            <person name="Glavina del Rio T."/>
            <person name="Dalin E."/>
            <person name="Tice H."/>
            <person name="Bruce D."/>
            <person name="Pitluck S."/>
            <person name="Richardson P."/>
        </authorList>
    </citation>
    <scope>NUCLEOTIDE SEQUENCE [LARGE SCALE GENOMIC DNA]</scope>
    <source>
        <strain evidence="2 3">DSM 13031</strain>
    </source>
</reference>
<dbReference type="InterPro" id="IPR019734">
    <property type="entry name" value="TPR_rpt"/>
</dbReference>
<dbReference type="SUPFAM" id="SSF48452">
    <property type="entry name" value="TPR-like"/>
    <property type="match status" value="1"/>
</dbReference>
<organism evidence="2 3">
    <name type="scientific">Chlorobium ferrooxidans DSM 13031</name>
    <dbReference type="NCBI Taxonomy" id="377431"/>
    <lineage>
        <taxon>Bacteria</taxon>
        <taxon>Pseudomonadati</taxon>
        <taxon>Chlorobiota</taxon>
        <taxon>Chlorobiia</taxon>
        <taxon>Chlorobiales</taxon>
        <taxon>Chlorobiaceae</taxon>
        <taxon>Chlorobium/Pelodictyon group</taxon>
        <taxon>Chlorobium</taxon>
    </lineage>
</organism>
<dbReference type="AlphaFoldDB" id="Q0YQA5"/>
<gene>
    <name evidence="2" type="ORF">CferDRAFT_0456</name>
</gene>
<evidence type="ECO:0000256" key="1">
    <source>
        <dbReference type="PROSITE-ProRule" id="PRU00339"/>
    </source>
</evidence>
<protein>
    <submittedName>
        <fullName evidence="2">Uncharacterized protein</fullName>
    </submittedName>
</protein>
<dbReference type="EMBL" id="AASE01000019">
    <property type="protein sequence ID" value="EAT58449.1"/>
    <property type="molecule type" value="Genomic_DNA"/>
</dbReference>
<comment type="caution">
    <text evidence="2">The sequence shown here is derived from an EMBL/GenBank/DDBJ whole genome shotgun (WGS) entry which is preliminary data.</text>
</comment>